<dbReference type="KEGG" id="reh:H16_A0885"/>
<proteinExistence type="predicted"/>
<accession>Q0KD89</accession>
<dbReference type="eggNOG" id="COG0640">
    <property type="taxonomic scope" value="Bacteria"/>
</dbReference>
<keyword evidence="2" id="KW-1185">Reference proteome</keyword>
<dbReference type="HOGENOM" id="CLU_1155363_0_0_4"/>
<dbReference type="STRING" id="381666.H16_A0885"/>
<evidence type="ECO:0000313" key="2">
    <source>
        <dbReference type="Proteomes" id="UP000008210"/>
    </source>
</evidence>
<evidence type="ECO:0000313" key="1">
    <source>
        <dbReference type="EMBL" id="CAJ92032.1"/>
    </source>
</evidence>
<organism evidence="1 2">
    <name type="scientific">Cupriavidus necator (strain ATCC 17699 / DSM 428 / KCTC 22496 / NCIMB 10442 / H16 / Stanier 337)</name>
    <name type="common">Ralstonia eutropha</name>
    <dbReference type="NCBI Taxonomy" id="381666"/>
    <lineage>
        <taxon>Bacteria</taxon>
        <taxon>Pseudomonadati</taxon>
        <taxon>Pseudomonadota</taxon>
        <taxon>Betaproteobacteria</taxon>
        <taxon>Burkholderiales</taxon>
        <taxon>Burkholderiaceae</taxon>
        <taxon>Cupriavidus</taxon>
    </lineage>
</organism>
<dbReference type="PROSITE" id="PS51257">
    <property type="entry name" value="PROKAR_LIPOPROTEIN"/>
    <property type="match status" value="1"/>
</dbReference>
<dbReference type="AlphaFoldDB" id="Q0KD89"/>
<gene>
    <name evidence="1" type="ordered locus">H16_A0885</name>
</gene>
<dbReference type="Proteomes" id="UP000008210">
    <property type="component" value="Chromosome 1"/>
</dbReference>
<protein>
    <submittedName>
        <fullName evidence="1">Uncharacterized protein</fullName>
    </submittedName>
</protein>
<reference evidence="1 2" key="1">
    <citation type="journal article" date="2006" name="Nat. Biotechnol.">
        <title>Genome sequence of the bioplastic-producing 'Knallgas' bacterium Ralstonia eutropha H16.</title>
        <authorList>
            <person name="Pohlmann A."/>
            <person name="Fricke W.F."/>
            <person name="Reinecke F."/>
            <person name="Kusian B."/>
            <person name="Liesegang H."/>
            <person name="Cramm R."/>
            <person name="Eitinger T."/>
            <person name="Ewering C."/>
            <person name="Potter M."/>
            <person name="Schwartz E."/>
            <person name="Strittmatter A."/>
            <person name="Voss I."/>
            <person name="Gottschalk G."/>
            <person name="Steinbuechel A."/>
            <person name="Friedrich B."/>
            <person name="Bowien B."/>
        </authorList>
    </citation>
    <scope>NUCLEOTIDE SEQUENCE [LARGE SCALE GENOMIC DNA]</scope>
    <source>
        <strain evidence="2">ATCC 17699 / DSM 428 / KCTC 22496 / NCIMB 10442 / H16 / Stanier 337</strain>
    </source>
</reference>
<dbReference type="EMBL" id="AM260479">
    <property type="protein sequence ID" value="CAJ92032.1"/>
    <property type="molecule type" value="Genomic_DNA"/>
</dbReference>
<name>Q0KD89_CUPNH</name>
<sequence>MSGSIRRDVKAPQGALIPLPMFSYACSQTAAQHPLASFRTPVDGPELEIVRLFCETLPARAPRNRATTVFLEPRIAGCFPDVVIVQWDPAIAAAWVPAREHLESGDTFWLHYLHQVGTLDPTVLCERLGRKRGLQTWERLLAAEVGRQAGDRLRRKPLAETYAIKRLVAVEAKIGNWRRGLEQAFQNTWFASESFLLLDRLEGKDDLFLRAADLGIGLIEPAHGIDDSRLPARCGKHPVSQASWLFNECVRRDGPNTASRH</sequence>